<proteinExistence type="predicted"/>
<dbReference type="EMBL" id="HBUF01341734">
    <property type="protein sequence ID" value="CAG6704540.1"/>
    <property type="molecule type" value="Transcribed_RNA"/>
</dbReference>
<name>A0A8D8UH65_9HEMI</name>
<evidence type="ECO:0000313" key="1">
    <source>
        <dbReference type="EMBL" id="CAG6704542.1"/>
    </source>
</evidence>
<dbReference type="EMBL" id="HBUF01126067">
    <property type="protein sequence ID" value="CAG6643223.1"/>
    <property type="molecule type" value="Transcribed_RNA"/>
</dbReference>
<dbReference type="AlphaFoldDB" id="A0A8D8UH65"/>
<dbReference type="EMBL" id="HBUF01126068">
    <property type="protein sequence ID" value="CAG6643225.1"/>
    <property type="molecule type" value="Transcribed_RNA"/>
</dbReference>
<organism evidence="1">
    <name type="scientific">Cacopsylla melanoneura</name>
    <dbReference type="NCBI Taxonomy" id="428564"/>
    <lineage>
        <taxon>Eukaryota</taxon>
        <taxon>Metazoa</taxon>
        <taxon>Ecdysozoa</taxon>
        <taxon>Arthropoda</taxon>
        <taxon>Hexapoda</taxon>
        <taxon>Insecta</taxon>
        <taxon>Pterygota</taxon>
        <taxon>Neoptera</taxon>
        <taxon>Paraneoptera</taxon>
        <taxon>Hemiptera</taxon>
        <taxon>Sternorrhyncha</taxon>
        <taxon>Psylloidea</taxon>
        <taxon>Psyllidae</taxon>
        <taxon>Psyllinae</taxon>
        <taxon>Cacopsylla</taxon>
    </lineage>
</organism>
<protein>
    <submittedName>
        <fullName evidence="1">Uncharacterized protein</fullName>
    </submittedName>
</protein>
<reference evidence="1" key="1">
    <citation type="submission" date="2021-05" db="EMBL/GenBank/DDBJ databases">
        <authorList>
            <person name="Alioto T."/>
            <person name="Alioto T."/>
            <person name="Gomez Garrido J."/>
        </authorList>
    </citation>
    <scope>NUCLEOTIDE SEQUENCE</scope>
</reference>
<dbReference type="EMBL" id="HBUF01506921">
    <property type="protein sequence ID" value="CAG6745888.1"/>
    <property type="molecule type" value="Transcribed_RNA"/>
</dbReference>
<sequence length="116" mass="13466">MPKSSAVSPYLSYWRSEPKLVPRCQTSEVPLLSEVKMTNQITSMALNNSFRHSHLIISCPKFHPMILPCYPTLVEPQVFLKEYNYLTTIVLSIWNNVYIRTLTITFPPQKPHKKLC</sequence>
<dbReference type="EMBL" id="HBUF01341735">
    <property type="protein sequence ID" value="CAG6704542.1"/>
    <property type="molecule type" value="Transcribed_RNA"/>
</dbReference>
<accession>A0A8D8UH65</accession>
<dbReference type="EMBL" id="HBUF01341733">
    <property type="protein sequence ID" value="CAG6704538.1"/>
    <property type="molecule type" value="Transcribed_RNA"/>
</dbReference>